<evidence type="ECO:0000313" key="1">
    <source>
        <dbReference type="EMBL" id="KIL56165.1"/>
    </source>
</evidence>
<dbReference type="Proteomes" id="UP000054549">
    <property type="component" value="Unassembled WGS sequence"/>
</dbReference>
<reference evidence="1 2" key="1">
    <citation type="submission" date="2014-04" db="EMBL/GenBank/DDBJ databases">
        <title>Evolutionary Origins and Diversification of the Mycorrhizal Mutualists.</title>
        <authorList>
            <consortium name="DOE Joint Genome Institute"/>
            <consortium name="Mycorrhizal Genomics Consortium"/>
            <person name="Kohler A."/>
            <person name="Kuo A."/>
            <person name="Nagy L.G."/>
            <person name="Floudas D."/>
            <person name="Copeland A."/>
            <person name="Barry K.W."/>
            <person name="Cichocki N."/>
            <person name="Veneault-Fourrey C."/>
            <person name="LaButti K."/>
            <person name="Lindquist E.A."/>
            <person name="Lipzen A."/>
            <person name="Lundell T."/>
            <person name="Morin E."/>
            <person name="Murat C."/>
            <person name="Riley R."/>
            <person name="Ohm R."/>
            <person name="Sun H."/>
            <person name="Tunlid A."/>
            <person name="Henrissat B."/>
            <person name="Grigoriev I.V."/>
            <person name="Hibbett D.S."/>
            <person name="Martin F."/>
        </authorList>
    </citation>
    <scope>NUCLEOTIDE SEQUENCE [LARGE SCALE GENOMIC DNA]</scope>
    <source>
        <strain evidence="1 2">Koide BX008</strain>
    </source>
</reference>
<dbReference type="AlphaFoldDB" id="A0A0C2S0K8"/>
<keyword evidence="2" id="KW-1185">Reference proteome</keyword>
<gene>
    <name evidence="1" type="ORF">M378DRAFT_172923</name>
</gene>
<evidence type="ECO:0000313" key="2">
    <source>
        <dbReference type="Proteomes" id="UP000054549"/>
    </source>
</evidence>
<organism evidence="1 2">
    <name type="scientific">Amanita muscaria (strain Koide BX008)</name>
    <dbReference type="NCBI Taxonomy" id="946122"/>
    <lineage>
        <taxon>Eukaryota</taxon>
        <taxon>Fungi</taxon>
        <taxon>Dikarya</taxon>
        <taxon>Basidiomycota</taxon>
        <taxon>Agaricomycotina</taxon>
        <taxon>Agaricomycetes</taxon>
        <taxon>Agaricomycetidae</taxon>
        <taxon>Agaricales</taxon>
        <taxon>Pluteineae</taxon>
        <taxon>Amanitaceae</taxon>
        <taxon>Amanita</taxon>
    </lineage>
</organism>
<dbReference type="InParanoid" id="A0A0C2S0K8"/>
<proteinExistence type="predicted"/>
<sequence length="60" mass="6436">MGRGYDWNGSIHGPAYVIAGIYAHYGTTKQLTTSNLFTLVLCNTQTLPSGFSTIRAESGP</sequence>
<protein>
    <submittedName>
        <fullName evidence="1">Uncharacterized protein</fullName>
    </submittedName>
</protein>
<dbReference type="EMBL" id="KN818441">
    <property type="protein sequence ID" value="KIL56165.1"/>
    <property type="molecule type" value="Genomic_DNA"/>
</dbReference>
<name>A0A0C2S0K8_AMAMK</name>
<accession>A0A0C2S0K8</accession>
<dbReference type="HOGENOM" id="CLU_3037779_0_0_1"/>